<name>A0A0F9TV63_9ZZZZ</name>
<dbReference type="AlphaFoldDB" id="A0A0F9TV63"/>
<evidence type="ECO:0000313" key="2">
    <source>
        <dbReference type="EMBL" id="KKN84915.1"/>
    </source>
</evidence>
<reference evidence="2" key="1">
    <citation type="journal article" date="2015" name="Nature">
        <title>Complex archaea that bridge the gap between prokaryotes and eukaryotes.</title>
        <authorList>
            <person name="Spang A."/>
            <person name="Saw J.H."/>
            <person name="Jorgensen S.L."/>
            <person name="Zaremba-Niedzwiedzka K."/>
            <person name="Martijn J."/>
            <person name="Lind A.E."/>
            <person name="van Eijk R."/>
            <person name="Schleper C."/>
            <person name="Guy L."/>
            <person name="Ettema T.J."/>
        </authorList>
    </citation>
    <scope>NUCLEOTIDE SEQUENCE</scope>
</reference>
<protein>
    <submittedName>
        <fullName evidence="2">Uncharacterized protein</fullName>
    </submittedName>
</protein>
<feature type="compositionally biased region" description="Low complexity" evidence="1">
    <location>
        <begin position="276"/>
        <end position="290"/>
    </location>
</feature>
<feature type="region of interest" description="Disordered" evidence="1">
    <location>
        <begin position="28"/>
        <end position="118"/>
    </location>
</feature>
<accession>A0A0F9TV63</accession>
<sequence>MRVISINRYLAIILCALLLAGSAPGQEDLEKWAGRSSQAPAESGEDDAAKSTDTDEPTGDTSGLVWPPPDEYESVLLDGDGQAEETDDEGELLDPGEVPRSRQRGDKGRRAGPPLPIPGSALVNRLCTLHPDPRTGWVIIYFPDEPGRKAEVERWGLPNRMLEYMERIVADRPATVFRISGENTRHAGLSFLLIRKATALTEGDVHITTRPVDEPDSDDEDADATTRPGRDGPTTRPALDGPTTRPAQDERTRRFVSAEPTTRPAEDELIPQLVSEEPTTQPAPEEPTTQSASDEPTTQPALASSDEVLEHLFQDSPGAPVLPRVRQPYELRPQPGSEAPMDDQNVVHPGRGHMVIDRLVTFLPVGHGNWVEAVFEADNNGQEPPLRVLPSLLLPGPPDGTDPDSMVGTTQRYWVSGEITEYRGRKYLLLRKALVRRDMGQF</sequence>
<feature type="compositionally biased region" description="Acidic residues" evidence="1">
    <location>
        <begin position="214"/>
        <end position="223"/>
    </location>
</feature>
<proteinExistence type="predicted"/>
<comment type="caution">
    <text evidence="2">The sequence shown here is derived from an EMBL/GenBank/DDBJ whole genome shotgun (WGS) entry which is preliminary data.</text>
</comment>
<organism evidence="2">
    <name type="scientific">marine sediment metagenome</name>
    <dbReference type="NCBI Taxonomy" id="412755"/>
    <lineage>
        <taxon>unclassified sequences</taxon>
        <taxon>metagenomes</taxon>
        <taxon>ecological metagenomes</taxon>
    </lineage>
</organism>
<feature type="compositionally biased region" description="Basic and acidic residues" evidence="1">
    <location>
        <begin position="97"/>
        <end position="109"/>
    </location>
</feature>
<dbReference type="EMBL" id="LAZR01000165">
    <property type="protein sequence ID" value="KKN84915.1"/>
    <property type="molecule type" value="Genomic_DNA"/>
</dbReference>
<feature type="compositionally biased region" description="Polar residues" evidence="1">
    <location>
        <begin position="291"/>
        <end position="301"/>
    </location>
</feature>
<feature type="compositionally biased region" description="Acidic residues" evidence="1">
    <location>
        <begin position="81"/>
        <end position="94"/>
    </location>
</feature>
<feature type="region of interest" description="Disordered" evidence="1">
    <location>
        <begin position="205"/>
        <end position="301"/>
    </location>
</feature>
<gene>
    <name evidence="2" type="ORF">LCGC14_0284400</name>
</gene>
<evidence type="ECO:0000256" key="1">
    <source>
        <dbReference type="SAM" id="MobiDB-lite"/>
    </source>
</evidence>
<feature type="compositionally biased region" description="Low complexity" evidence="1">
    <location>
        <begin position="225"/>
        <end position="237"/>
    </location>
</feature>